<comment type="caution">
    <text evidence="1">The sequence shown here is derived from an EMBL/GenBank/DDBJ whole genome shotgun (WGS) entry which is preliminary data.</text>
</comment>
<accession>A0AA43XMD2</accession>
<keyword evidence="2" id="KW-1185">Reference proteome</keyword>
<dbReference type="AlphaFoldDB" id="A0AA43XMD2"/>
<gene>
    <name evidence="1" type="ORF">ISALK_13390</name>
</gene>
<organism evidence="1 2">
    <name type="scientific">Isachenkonia alkalipeptolytica</name>
    <dbReference type="NCBI Taxonomy" id="2565777"/>
    <lineage>
        <taxon>Bacteria</taxon>
        <taxon>Bacillati</taxon>
        <taxon>Bacillota</taxon>
        <taxon>Clostridia</taxon>
        <taxon>Eubacteriales</taxon>
        <taxon>Clostridiaceae</taxon>
        <taxon>Isachenkonia</taxon>
    </lineage>
</organism>
<proteinExistence type="predicted"/>
<dbReference type="Proteomes" id="UP000449710">
    <property type="component" value="Unassembled WGS sequence"/>
</dbReference>
<protein>
    <submittedName>
        <fullName evidence="1">Uncharacterized protein</fullName>
    </submittedName>
</protein>
<name>A0AA43XMD2_9CLOT</name>
<evidence type="ECO:0000313" key="1">
    <source>
        <dbReference type="EMBL" id="NBG89483.1"/>
    </source>
</evidence>
<dbReference type="RefSeq" id="WP_160723194.1">
    <property type="nucleotide sequence ID" value="NZ_SUMG01000026.1"/>
</dbReference>
<dbReference type="EMBL" id="SUMG01000026">
    <property type="protein sequence ID" value="NBG89483.1"/>
    <property type="molecule type" value="Genomic_DNA"/>
</dbReference>
<evidence type="ECO:0000313" key="2">
    <source>
        <dbReference type="Proteomes" id="UP000449710"/>
    </source>
</evidence>
<reference evidence="1 2" key="1">
    <citation type="submission" date="2019-04" db="EMBL/GenBank/DDBJ databases">
        <title>Isachenkonia alkalipeptolytica gen. nov. sp. nov. a new anaerobic, alkiliphilic organothrophic bacterium capable to reduce synthesized ferrihydrite isolated from a soda lake.</title>
        <authorList>
            <person name="Toshchakov S.V."/>
            <person name="Zavarzina D.G."/>
            <person name="Zhilina T.N."/>
            <person name="Kostrikina N.A."/>
            <person name="Kublanov I.V."/>
        </authorList>
    </citation>
    <scope>NUCLEOTIDE SEQUENCE [LARGE SCALE GENOMIC DNA]</scope>
    <source>
        <strain evidence="1 2">Z-1701</strain>
    </source>
</reference>
<sequence length="174" mass="19904">MVLVLTSACTQEDEEDKGPLSIRHDLDIYDVDTTPYEGKIVFDLSSEEILSEIEEPIEITTVYQTTLYLAETVERDDSMVVLTVGFDYNYQSPSGEMLSLYHLYEEGRFTSSGVEIKVFDEDGKELDVARGSGDGEKYGYEQWVGVQIPKELLTDNEDFTFEIDGLYVLDYRER</sequence>